<evidence type="ECO:0000313" key="3">
    <source>
        <dbReference type="EMBL" id="PVY30467.1"/>
    </source>
</evidence>
<protein>
    <submittedName>
        <fullName evidence="3">RF-1 domain-containing protein</fullName>
    </submittedName>
</protein>
<feature type="domain" description="Prokaryotic-type class I peptide chain release factors" evidence="2">
    <location>
        <begin position="20"/>
        <end position="84"/>
    </location>
</feature>
<dbReference type="EMBL" id="QEKH01000064">
    <property type="protein sequence ID" value="PVY30467.1"/>
    <property type="molecule type" value="Genomic_DNA"/>
</dbReference>
<dbReference type="OrthoDB" id="9815709at2"/>
<dbReference type="Gene3D" id="3.30.160.20">
    <property type="match status" value="1"/>
</dbReference>
<dbReference type="InterPro" id="IPR000352">
    <property type="entry name" value="Pep_chain_release_fac_I"/>
</dbReference>
<keyword evidence="4" id="KW-1185">Reference proteome</keyword>
<dbReference type="GO" id="GO:0003747">
    <property type="term" value="F:translation release factor activity"/>
    <property type="evidence" value="ECO:0007669"/>
    <property type="project" value="InterPro"/>
</dbReference>
<organism evidence="3 4">
    <name type="scientific">Victivallis vadensis</name>
    <dbReference type="NCBI Taxonomy" id="172901"/>
    <lineage>
        <taxon>Bacteria</taxon>
        <taxon>Pseudomonadati</taxon>
        <taxon>Lentisphaerota</taxon>
        <taxon>Lentisphaeria</taxon>
        <taxon>Victivallales</taxon>
        <taxon>Victivallaceae</taxon>
        <taxon>Victivallis</taxon>
    </lineage>
</organism>
<comment type="similarity">
    <text evidence="1">Belongs to the prokaryotic/mitochondrial release factor family.</text>
</comment>
<evidence type="ECO:0000259" key="2">
    <source>
        <dbReference type="Pfam" id="PF00472"/>
    </source>
</evidence>
<evidence type="ECO:0000313" key="4">
    <source>
        <dbReference type="Proteomes" id="UP000245959"/>
    </source>
</evidence>
<dbReference type="PANTHER" id="PTHR43804:SF6">
    <property type="entry name" value="CLASS I PEPTIDE CHAIN RELEASE FACTOR"/>
    <property type="match status" value="1"/>
</dbReference>
<sequence length="160" mass="17552">MENRDDFLKLDDSALSACCELEFFKGSGNGGQKRNKTSSAVRVHLKAFDLSASDCTERSQHRNRANALAKLRHSLALTVRETPAEPPERMECALNHPSYPLFLAHLLDVAAEQGWELKPAAARLGVTPTALVKLFARDPALWTHVNAARTAAGLPALRRP</sequence>
<dbReference type="InterPro" id="IPR050057">
    <property type="entry name" value="Prokaryotic/Mito_RF"/>
</dbReference>
<name>A0A2U1A9Z3_9BACT</name>
<dbReference type="Proteomes" id="UP000245959">
    <property type="component" value="Unassembled WGS sequence"/>
</dbReference>
<proteinExistence type="inferred from homology"/>
<comment type="caution">
    <text evidence="3">The sequence shown here is derived from an EMBL/GenBank/DDBJ whole genome shotgun (WGS) entry which is preliminary data.</text>
</comment>
<dbReference type="RefSeq" id="WP_116886099.1">
    <property type="nucleotide sequence ID" value="NZ_CABMMC010000134.1"/>
</dbReference>
<dbReference type="Pfam" id="PF00472">
    <property type="entry name" value="RF-1"/>
    <property type="match status" value="1"/>
</dbReference>
<evidence type="ECO:0000256" key="1">
    <source>
        <dbReference type="ARBA" id="ARBA00010835"/>
    </source>
</evidence>
<dbReference type="AlphaFoldDB" id="A0A2U1A9Z3"/>
<dbReference type="SUPFAM" id="SSF75620">
    <property type="entry name" value="Release factor"/>
    <property type="match status" value="1"/>
</dbReference>
<accession>A0A2U1A9Z3</accession>
<dbReference type="GeneID" id="78297360"/>
<dbReference type="PANTHER" id="PTHR43804">
    <property type="entry name" value="LD18447P"/>
    <property type="match status" value="1"/>
</dbReference>
<reference evidence="3 4" key="1">
    <citation type="submission" date="2018-04" db="EMBL/GenBank/DDBJ databases">
        <title>Genomic Encyclopedia of Type Strains, Phase IV (KMG-IV): sequencing the most valuable type-strain genomes for metagenomic binning, comparative biology and taxonomic classification.</title>
        <authorList>
            <person name="Goeker M."/>
        </authorList>
    </citation>
    <scope>NUCLEOTIDE SEQUENCE [LARGE SCALE GENOMIC DNA]</scope>
    <source>
        <strain evidence="3 4">DSM 14823</strain>
    </source>
</reference>
<dbReference type="InterPro" id="IPR045853">
    <property type="entry name" value="Pep_chain_release_fac_I_sf"/>
</dbReference>
<gene>
    <name evidence="3" type="ORF">C8D82_1647</name>
</gene>